<proteinExistence type="predicted"/>
<dbReference type="AlphaFoldDB" id="A0A1C7D5Z7"/>
<dbReference type="EMBL" id="CP016545">
    <property type="protein sequence ID" value="ANU06733.1"/>
    <property type="molecule type" value="Genomic_DNA"/>
</dbReference>
<feature type="signal peptide" evidence="2">
    <location>
        <begin position="1"/>
        <end position="23"/>
    </location>
</feature>
<organism evidence="4 5">
    <name type="scientific">Paraurantiacibacter namhicola</name>
    <dbReference type="NCBI Taxonomy" id="645517"/>
    <lineage>
        <taxon>Bacteria</taxon>
        <taxon>Pseudomonadati</taxon>
        <taxon>Pseudomonadota</taxon>
        <taxon>Alphaproteobacteria</taxon>
        <taxon>Sphingomonadales</taxon>
        <taxon>Erythrobacteraceae</taxon>
        <taxon>Paraurantiacibacter</taxon>
    </lineage>
</organism>
<dbReference type="KEGG" id="anh:A6F65_00408"/>
<dbReference type="PATRIC" id="fig|645517.4.peg.408"/>
<gene>
    <name evidence="4" type="ORF">A6F65_00408</name>
</gene>
<dbReference type="InterPro" id="IPR021255">
    <property type="entry name" value="DUF2807"/>
</dbReference>
<accession>A0A1C7D5Z7</accession>
<evidence type="ECO:0000313" key="5">
    <source>
        <dbReference type="Proteomes" id="UP000092698"/>
    </source>
</evidence>
<keyword evidence="5" id="KW-1185">Reference proteome</keyword>
<dbReference type="Gene3D" id="2.160.20.120">
    <property type="match status" value="1"/>
</dbReference>
<name>A0A1C7D5Z7_9SPHN</name>
<evidence type="ECO:0000313" key="4">
    <source>
        <dbReference type="EMBL" id="ANU06733.1"/>
    </source>
</evidence>
<feature type="compositionally biased region" description="Low complexity" evidence="1">
    <location>
        <begin position="249"/>
        <end position="264"/>
    </location>
</feature>
<evidence type="ECO:0000256" key="2">
    <source>
        <dbReference type="SAM" id="SignalP"/>
    </source>
</evidence>
<dbReference type="PROSITE" id="PS51257">
    <property type="entry name" value="PROKAR_LIPOPROTEIN"/>
    <property type="match status" value="1"/>
</dbReference>
<dbReference type="OrthoDB" id="7425768at2"/>
<dbReference type="RefSeq" id="WP_067785365.1">
    <property type="nucleotide sequence ID" value="NZ_CP016545.1"/>
</dbReference>
<sequence length="283" mass="27822">MRAGKFFRKLGPVLGLAMGVALAGCDSNMDMKFNGEEGVPLAELDMSGAAPTTLAIAGPDLVRITEGDTLAITVEGDTEATDTLRFVLKDGTLGIAREDGWKGGGIATVNVTMPAPSEIAIGASGSVETPTMAKDASIAIGGSGSVNIATLDADELSIAIGGSGKVMASGKATKLSLSVGGSGDLVAPDLQVQEADINIGGSGNAEFASDGTVNASIAGAGDIVVHGSAKCELSSFGSGKLTCQPRSNAAPAAQPAEAAEAPEGPDAPDMPDAPEAPDAPTAG</sequence>
<keyword evidence="2" id="KW-0732">Signal</keyword>
<evidence type="ECO:0000256" key="1">
    <source>
        <dbReference type="SAM" id="MobiDB-lite"/>
    </source>
</evidence>
<dbReference type="Pfam" id="PF10988">
    <property type="entry name" value="DUF2807"/>
    <property type="match status" value="1"/>
</dbReference>
<feature type="domain" description="Putative auto-transporter adhesin head GIN" evidence="3">
    <location>
        <begin position="52"/>
        <end position="229"/>
    </location>
</feature>
<feature type="chain" id="PRO_5008884292" description="Putative auto-transporter adhesin head GIN domain-containing protein" evidence="2">
    <location>
        <begin position="24"/>
        <end position="283"/>
    </location>
</feature>
<dbReference type="STRING" id="645517.A6F65_00408"/>
<evidence type="ECO:0000259" key="3">
    <source>
        <dbReference type="Pfam" id="PF10988"/>
    </source>
</evidence>
<feature type="region of interest" description="Disordered" evidence="1">
    <location>
        <begin position="240"/>
        <end position="283"/>
    </location>
</feature>
<reference evidence="4 5" key="1">
    <citation type="submission" date="2016-07" db="EMBL/GenBank/DDBJ databases">
        <title>Complete genome sequence of Altererythrobacter namhicola JCM 16345T, containing esterase-encoding genes.</title>
        <authorList>
            <person name="Cheng H."/>
            <person name="Wu Y.-H."/>
            <person name="Jian S.-L."/>
            <person name="Huo Y.-Y."/>
            <person name="Wang C.-S."/>
            <person name="Xu X.-W."/>
        </authorList>
    </citation>
    <scope>NUCLEOTIDE SEQUENCE [LARGE SCALE GENOMIC DNA]</scope>
    <source>
        <strain evidence="4 5">JCM 16345</strain>
    </source>
</reference>
<dbReference type="Proteomes" id="UP000092698">
    <property type="component" value="Chromosome"/>
</dbReference>
<protein>
    <recommendedName>
        <fullName evidence="3">Putative auto-transporter adhesin head GIN domain-containing protein</fullName>
    </recommendedName>
</protein>